<keyword evidence="3 4" id="KW-0326">Glycosidase</keyword>
<accession>A0A191XT18</accession>
<keyword evidence="5" id="KW-0732">Signal</keyword>
<evidence type="ECO:0000256" key="5">
    <source>
        <dbReference type="SAM" id="SignalP"/>
    </source>
</evidence>
<dbReference type="InterPro" id="IPR051801">
    <property type="entry name" value="GH28_Enzymes"/>
</dbReference>
<keyword evidence="2 4" id="KW-0378">Hydrolase</keyword>
<dbReference type="GO" id="GO:0004650">
    <property type="term" value="F:polygalacturonase activity"/>
    <property type="evidence" value="ECO:0007669"/>
    <property type="project" value="InterPro"/>
</dbReference>
<feature type="signal peptide" evidence="5">
    <location>
        <begin position="1"/>
        <end position="21"/>
    </location>
</feature>
<dbReference type="InterPro" id="IPR012334">
    <property type="entry name" value="Pectin_lyas_fold"/>
</dbReference>
<evidence type="ECO:0000256" key="3">
    <source>
        <dbReference type="ARBA" id="ARBA00023295"/>
    </source>
</evidence>
<evidence type="ECO:0000313" key="6">
    <source>
        <dbReference type="EMBL" id="ANJ43620.1"/>
    </source>
</evidence>
<dbReference type="AlphaFoldDB" id="A0A191XT18"/>
<dbReference type="PANTHER" id="PTHR31339:SF9">
    <property type="entry name" value="PLASMIN AND FIBRONECTIN-BINDING PROTEIN A"/>
    <property type="match status" value="1"/>
</dbReference>
<dbReference type="Pfam" id="PF00295">
    <property type="entry name" value="Glyco_hydro_28"/>
    <property type="match status" value="1"/>
</dbReference>
<evidence type="ECO:0000256" key="1">
    <source>
        <dbReference type="ARBA" id="ARBA00008834"/>
    </source>
</evidence>
<proteinExistence type="evidence at transcript level"/>
<dbReference type="GO" id="GO:0005975">
    <property type="term" value="P:carbohydrate metabolic process"/>
    <property type="evidence" value="ECO:0007669"/>
    <property type="project" value="InterPro"/>
</dbReference>
<protein>
    <submittedName>
        <fullName evidence="6">Glycoside hydrolase family 28</fullName>
    </submittedName>
</protein>
<sequence length="413" mass="44784">MKLSFSSCFLAIFMITALIHAGTTRDLRNVAEPKIPKTYASLKATGADDTAAIQKALDSCAKGEAVALSSGIFHSGPLNIPSGVSLLVDSGVTLKAIPDPKLYDLGDNRCGTINYYGTVCKAFITISNAKGSGIYGKGTIDGQGGEKMIGYDISWWTLTVNADVKGIAVRNPLLVNINDSEDITVYQITLINSPFHHLVGTRTKGFTVWGVTVNTPHATRYNDGIVADGSQNVTIAFSNVFTQSDNIGVWSLNAPAKQISVYNNNLISGSGLTIWSATLYGVSEVSFCNITLSNLYYGIRIFSDKQKGRLVSNIIYDNICIINVLNPINLDTDFFHLNGSRTPEFRDINFNNVWVKTGGNFILNGNSDSYPIQVSMNDVHVPKDTVWSVNYSKIKGKLLDDSDNKSCGQFGIN</sequence>
<dbReference type="PANTHER" id="PTHR31339">
    <property type="entry name" value="PECTIN LYASE-RELATED"/>
    <property type="match status" value="1"/>
</dbReference>
<reference evidence="6" key="1">
    <citation type="journal article" date="2016" name="Sci. Rep.">
        <title>Horizontal Gene Transfer of Pectinases from Bacteria Preceded the Diversification of Stick and Leaf Insects.</title>
        <authorList>
            <person name="Shelomi M."/>
            <person name="Danchin E.G."/>
            <person name="Heckel D."/>
            <person name="Wipfler B."/>
            <person name="Bradler S."/>
            <person name="Zhou X."/>
            <person name="Pauchet Y."/>
        </authorList>
    </citation>
    <scope>NUCLEOTIDE SEQUENCE</scope>
    <source>
        <strain evidence="6">MEX10-3</strain>
        <tissue evidence="6">Midgut</tissue>
    </source>
</reference>
<evidence type="ECO:0000256" key="4">
    <source>
        <dbReference type="RuleBase" id="RU361169"/>
    </source>
</evidence>
<name>A0A191XT18_9NEOP</name>
<evidence type="ECO:0000256" key="2">
    <source>
        <dbReference type="ARBA" id="ARBA00022801"/>
    </source>
</evidence>
<dbReference type="SUPFAM" id="SSF51126">
    <property type="entry name" value="Pectin lyase-like"/>
    <property type="match status" value="1"/>
</dbReference>
<feature type="chain" id="PRO_5008249619" evidence="5">
    <location>
        <begin position="22"/>
        <end position="413"/>
    </location>
</feature>
<dbReference type="EMBL" id="KT921947">
    <property type="protein sequence ID" value="ANJ43620.1"/>
    <property type="molecule type" value="mRNA"/>
</dbReference>
<dbReference type="InterPro" id="IPR011050">
    <property type="entry name" value="Pectin_lyase_fold/virulence"/>
</dbReference>
<organism evidence="6">
    <name type="scientific">Medauroidea extradentata</name>
    <dbReference type="NCBI Taxonomy" id="614211"/>
    <lineage>
        <taxon>Eukaryota</taxon>
        <taxon>Metazoa</taxon>
        <taxon>Ecdysozoa</taxon>
        <taxon>Arthropoda</taxon>
        <taxon>Hexapoda</taxon>
        <taxon>Insecta</taxon>
        <taxon>Pterygota</taxon>
        <taxon>Neoptera</taxon>
        <taxon>Polyneoptera</taxon>
        <taxon>Phasmatodea</taxon>
        <taxon>Verophasmatodea</taxon>
        <taxon>Anareolatae</taxon>
        <taxon>Phasmatidae</taxon>
        <taxon>Clitumninae</taxon>
        <taxon>Medaurini</taxon>
        <taxon>Medauroidea</taxon>
    </lineage>
</organism>
<comment type="similarity">
    <text evidence="1 4">Belongs to the glycosyl hydrolase 28 family.</text>
</comment>
<dbReference type="InterPro" id="IPR000743">
    <property type="entry name" value="Glyco_hydro_28"/>
</dbReference>
<dbReference type="Gene3D" id="2.160.20.10">
    <property type="entry name" value="Single-stranded right-handed beta-helix, Pectin lyase-like"/>
    <property type="match status" value="1"/>
</dbReference>